<proteinExistence type="predicted"/>
<dbReference type="GO" id="GO:0008408">
    <property type="term" value="F:3'-5' exonuclease activity"/>
    <property type="evidence" value="ECO:0007669"/>
    <property type="project" value="TreeGrafter"/>
</dbReference>
<dbReference type="NCBIfam" id="TIGR00573">
    <property type="entry name" value="dnaq"/>
    <property type="match status" value="1"/>
</dbReference>
<evidence type="ECO:0000259" key="12">
    <source>
        <dbReference type="PROSITE" id="PS51193"/>
    </source>
</evidence>
<dbReference type="PROSITE" id="PS51193">
    <property type="entry name" value="HELICASE_ATP_BIND_2"/>
    <property type="match status" value="1"/>
</dbReference>
<reference evidence="15" key="1">
    <citation type="submission" date="2016-09" db="EMBL/GenBank/DDBJ databases">
        <title>Draft genome sequence of a novel species of the family Streptococcaceae isolated from flowers.</title>
        <authorList>
            <person name="Chuah L.-O."/>
            <person name="Yap K.-P."/>
            <person name="Thong K.L."/>
            <person name="Liong M.T."/>
            <person name="Ahmad R."/>
            <person name="Rusul G."/>
        </authorList>
    </citation>
    <scope>NUCLEOTIDE SEQUENCE [LARGE SCALE GENOMIC DNA]</scope>
    <source>
        <strain evidence="15">DF1</strain>
    </source>
</reference>
<dbReference type="GO" id="GO:0016818">
    <property type="term" value="F:hydrolase activity, acting on acid anhydrides, in phosphorus-containing anhydrides"/>
    <property type="evidence" value="ECO:0007669"/>
    <property type="project" value="InterPro"/>
</dbReference>
<dbReference type="Gene3D" id="3.30.420.10">
    <property type="entry name" value="Ribonuclease H-like superfamily/Ribonuclease H"/>
    <property type="match status" value="1"/>
</dbReference>
<feature type="domain" description="EF-hand" evidence="11">
    <location>
        <begin position="193"/>
        <end position="228"/>
    </location>
</feature>
<dbReference type="InterPro" id="IPR027417">
    <property type="entry name" value="P-loop_NTPase"/>
</dbReference>
<evidence type="ECO:0000256" key="10">
    <source>
        <dbReference type="ARBA" id="ARBA00070925"/>
    </source>
</evidence>
<dbReference type="InterPro" id="IPR001650">
    <property type="entry name" value="Helicase_C-like"/>
</dbReference>
<dbReference type="FunFam" id="3.30.420.10:FF:000045">
    <property type="entry name" value="3'-5' exonuclease DinG"/>
    <property type="match status" value="1"/>
</dbReference>
<evidence type="ECO:0000256" key="2">
    <source>
        <dbReference type="ARBA" id="ARBA00022695"/>
    </source>
</evidence>
<dbReference type="PANTHER" id="PTHR30231:SF41">
    <property type="entry name" value="DNA POLYMERASE III SUBUNIT EPSILON"/>
    <property type="match status" value="1"/>
</dbReference>
<dbReference type="InterPro" id="IPR011545">
    <property type="entry name" value="DEAD/DEAH_box_helicase_dom"/>
</dbReference>
<keyword evidence="9" id="KW-0239">DNA-directed DNA polymerase</keyword>
<keyword evidence="4" id="KW-0540">Nuclease</keyword>
<keyword evidence="3" id="KW-0235">DNA replication</keyword>
<dbReference type="PROSITE" id="PS51194">
    <property type="entry name" value="HELICASE_CTER"/>
    <property type="match status" value="1"/>
</dbReference>
<keyword evidence="7" id="KW-0269">Exonuclease</keyword>
<evidence type="ECO:0000256" key="3">
    <source>
        <dbReference type="ARBA" id="ARBA00022705"/>
    </source>
</evidence>
<evidence type="ECO:0000256" key="4">
    <source>
        <dbReference type="ARBA" id="ARBA00022722"/>
    </source>
</evidence>
<dbReference type="PANTHER" id="PTHR30231">
    <property type="entry name" value="DNA POLYMERASE III SUBUNIT EPSILON"/>
    <property type="match status" value="1"/>
</dbReference>
<evidence type="ECO:0000256" key="8">
    <source>
        <dbReference type="ARBA" id="ARBA00022840"/>
    </source>
</evidence>
<dbReference type="GO" id="GO:0004386">
    <property type="term" value="F:helicase activity"/>
    <property type="evidence" value="ECO:0007669"/>
    <property type="project" value="InterPro"/>
</dbReference>
<keyword evidence="5" id="KW-0547">Nucleotide-binding</keyword>
<keyword evidence="15" id="KW-1185">Reference proteome</keyword>
<dbReference type="Gene3D" id="3.40.50.300">
    <property type="entry name" value="P-loop containing nucleotide triphosphate hydrolases"/>
    <property type="match status" value="2"/>
</dbReference>
<dbReference type="InterPro" id="IPR014013">
    <property type="entry name" value="Helic_SF1/SF2_ATP-bd_DinG/Rad3"/>
</dbReference>
<evidence type="ECO:0000256" key="9">
    <source>
        <dbReference type="ARBA" id="ARBA00022932"/>
    </source>
</evidence>
<dbReference type="InterPro" id="IPR012337">
    <property type="entry name" value="RNaseH-like_sf"/>
</dbReference>
<evidence type="ECO:0000256" key="1">
    <source>
        <dbReference type="ARBA" id="ARBA00022679"/>
    </source>
</evidence>
<dbReference type="InterPro" id="IPR006054">
    <property type="entry name" value="DnaQ"/>
</dbReference>
<feature type="domain" description="Helicase ATP-binding" evidence="12">
    <location>
        <begin position="237"/>
        <end position="489"/>
    </location>
</feature>
<dbReference type="InterPro" id="IPR006555">
    <property type="entry name" value="ATP-dep_Helicase_C"/>
</dbReference>
<evidence type="ECO:0000259" key="13">
    <source>
        <dbReference type="PROSITE" id="PS51194"/>
    </source>
</evidence>
<name>A0A1E8GNB8_9LACT</name>
<evidence type="ECO:0000313" key="15">
    <source>
        <dbReference type="Proteomes" id="UP000178622"/>
    </source>
</evidence>
<dbReference type="GO" id="GO:0003887">
    <property type="term" value="F:DNA-directed DNA polymerase activity"/>
    <property type="evidence" value="ECO:0007669"/>
    <property type="project" value="UniProtKB-KW"/>
</dbReference>
<evidence type="ECO:0000259" key="11">
    <source>
        <dbReference type="PROSITE" id="PS50222"/>
    </source>
</evidence>
<dbReference type="InterPro" id="IPR013520">
    <property type="entry name" value="Ribonucl_H"/>
</dbReference>
<keyword evidence="6" id="KW-0378">Hydrolase</keyword>
<dbReference type="AlphaFoldDB" id="A0A1E8GNB8"/>
<evidence type="ECO:0000256" key="7">
    <source>
        <dbReference type="ARBA" id="ARBA00022839"/>
    </source>
</evidence>
<dbReference type="GO" id="GO:0003677">
    <property type="term" value="F:DNA binding"/>
    <property type="evidence" value="ECO:0007669"/>
    <property type="project" value="InterPro"/>
</dbReference>
<keyword evidence="8" id="KW-0067">ATP-binding</keyword>
<accession>A0A1E8GNB8</accession>
<evidence type="ECO:0000313" key="14">
    <source>
        <dbReference type="EMBL" id="OFI49739.1"/>
    </source>
</evidence>
<organism evidence="14 15">
    <name type="scientific">Floricoccus tropicus</name>
    <dbReference type="NCBI Taxonomy" id="1859473"/>
    <lineage>
        <taxon>Bacteria</taxon>
        <taxon>Bacillati</taxon>
        <taxon>Bacillota</taxon>
        <taxon>Bacilli</taxon>
        <taxon>Lactobacillales</taxon>
        <taxon>Streptococcaceae</taxon>
        <taxon>Floricoccus</taxon>
    </lineage>
</organism>
<dbReference type="SUPFAM" id="SSF52540">
    <property type="entry name" value="P-loop containing nucleoside triphosphate hydrolases"/>
    <property type="match status" value="1"/>
</dbReference>
<dbReference type="InterPro" id="IPR002048">
    <property type="entry name" value="EF_hand_dom"/>
</dbReference>
<dbReference type="EMBL" id="MKIR01000006">
    <property type="protein sequence ID" value="OFI49739.1"/>
    <property type="molecule type" value="Genomic_DNA"/>
</dbReference>
<dbReference type="STRING" id="1859473.BG261_10700"/>
<gene>
    <name evidence="14" type="ORF">BG261_10700</name>
</gene>
<dbReference type="SMART" id="SM00479">
    <property type="entry name" value="EXOIII"/>
    <property type="match status" value="1"/>
</dbReference>
<evidence type="ECO:0000256" key="6">
    <source>
        <dbReference type="ARBA" id="ARBA00022801"/>
    </source>
</evidence>
<keyword evidence="2" id="KW-0548">Nucleotidyltransferase</keyword>
<dbReference type="GO" id="GO:0005509">
    <property type="term" value="F:calcium ion binding"/>
    <property type="evidence" value="ECO:0007669"/>
    <property type="project" value="InterPro"/>
</dbReference>
<dbReference type="CDD" id="cd06127">
    <property type="entry name" value="DEDDh"/>
    <property type="match status" value="1"/>
</dbReference>
<dbReference type="Pfam" id="PF13307">
    <property type="entry name" value="Helicase_C_2"/>
    <property type="match status" value="1"/>
</dbReference>
<dbReference type="GO" id="GO:0005524">
    <property type="term" value="F:ATP binding"/>
    <property type="evidence" value="ECO:0007669"/>
    <property type="project" value="UniProtKB-KW"/>
</dbReference>
<dbReference type="Pfam" id="PF00929">
    <property type="entry name" value="RNase_T"/>
    <property type="match status" value="1"/>
</dbReference>
<dbReference type="SMART" id="SM00491">
    <property type="entry name" value="HELICc2"/>
    <property type="match status" value="1"/>
</dbReference>
<comment type="caution">
    <text evidence="14">The sequence shown here is derived from an EMBL/GenBank/DDBJ whole genome shotgun (WGS) entry which is preliminary data.</text>
</comment>
<dbReference type="GO" id="GO:0005829">
    <property type="term" value="C:cytosol"/>
    <property type="evidence" value="ECO:0007669"/>
    <property type="project" value="TreeGrafter"/>
</dbReference>
<keyword evidence="1" id="KW-0808">Transferase</keyword>
<evidence type="ECO:0000256" key="5">
    <source>
        <dbReference type="ARBA" id="ARBA00022741"/>
    </source>
</evidence>
<dbReference type="PROSITE" id="PS50222">
    <property type="entry name" value="EF_HAND_2"/>
    <property type="match status" value="1"/>
</dbReference>
<dbReference type="GO" id="GO:0045004">
    <property type="term" value="P:DNA replication proofreading"/>
    <property type="evidence" value="ECO:0007669"/>
    <property type="project" value="TreeGrafter"/>
</dbReference>
<sequence length="797" mass="91241">MLRRKQVTKFAVVDLEATDAHLSQNKIIQVGIVILDGEKVIQKYSSNVNPHEELAPIISDLTGLTDEVLSVAPDFSDIAEEISLMLEGTVFVAHNVKFDYNLLKKSLNECGIDFDLPSIDTVELSRVFFPDFEKYSLEYLSEKLDLTHDNPHEAFSDAYATAKLLIQIQNKIRSLPRVVVGEIIRHAGNLIYETQLVIKEVFDQMDENDNGYVTRQNIATKKISFEEENPNLSKTFEENMERINLSVREKQAKVVSIFEDKLDNPKVSFIQAQTGVGKTYAYLLGLLEQDKKIVISTSTKVLQEQIMVNHAKEFREEFGINISKFLGFKNYIKIEEFVKTLPNTQSGINQEIFKMKVLVWLCQTETGELSELSPIMTSQDYLDEIAHDGNYNQLSMFFEQDFLRLAHQKLQHSSAVVINHALMVEKMKNEPEFFAERVLVVDEAQQLFGVLENVQEETIDLDFLNDELALVDSFTSSQPESNLKKRLKESLNYHINYLPDSKSKVLLDAEELGLEELVDFLSNTDEYFLWKTDNILHKSPKDFLDFAHLNPKYLKTFLIGATLSMSDSNRRIPELLGFEDYTFDELPSRQADNQQIFVSTDGPNIGNMSNTTFAEYIKDNLLDLAEFDMPILVLLTAKDLLKKTSELLMQNGVNHLAQGIHGTPSQIKKRFDDGKSQILLGLNSFWEGVDFDKQDEIIVVIPRLPFSTPDDILIKKYAERFDNPFYDFNVPMTTLRLRQALGRVNRRPEQKSAIVILDKRIAGKNYGKKMTASLMEVAPIIFDEINEIKRQIVNFLV</sequence>
<dbReference type="Pfam" id="PF00270">
    <property type="entry name" value="DEAD"/>
    <property type="match status" value="1"/>
</dbReference>
<dbReference type="InterPro" id="IPR036397">
    <property type="entry name" value="RNaseH_sf"/>
</dbReference>
<protein>
    <recommendedName>
        <fullName evidence="10">DNA polymerase III polC-type</fullName>
    </recommendedName>
</protein>
<dbReference type="Proteomes" id="UP000178622">
    <property type="component" value="Unassembled WGS sequence"/>
</dbReference>
<dbReference type="SUPFAM" id="SSF53098">
    <property type="entry name" value="Ribonuclease H-like"/>
    <property type="match status" value="1"/>
</dbReference>
<feature type="domain" description="Helicase C-terminal" evidence="13">
    <location>
        <begin position="616"/>
        <end position="786"/>
    </location>
</feature>